<evidence type="ECO:0000313" key="5">
    <source>
        <dbReference type="EMBL" id="RAK48554.1"/>
    </source>
</evidence>
<comment type="subcellular location">
    <subcellularLocation>
        <location evidence="4">Cell membrane</location>
        <topology evidence="4">Peripheral membrane protein</topology>
    </subcellularLocation>
</comment>
<comment type="pathway">
    <text evidence="1 4">Protein modification; protein glycosylation.</text>
</comment>
<dbReference type="HAMAP" id="MF_01473">
    <property type="entry name" value="GtfB"/>
    <property type="match status" value="1"/>
</dbReference>
<dbReference type="EMBL" id="PZJG01000009">
    <property type="protein sequence ID" value="RAK48554.1"/>
    <property type="molecule type" value="Genomic_DNA"/>
</dbReference>
<dbReference type="Proteomes" id="UP000249579">
    <property type="component" value="Unassembled WGS sequence"/>
</dbReference>
<reference evidence="5 6" key="1">
    <citation type="journal article" date="2018" name="Front. Microbiol.">
        <title>Description and Comparative Genomics of Macrococcus caseolyticus subsp. hominis subsp. nov., Macrococcus goetzii sp. nov., Macrococcus epidermidis sp. nov., and Macrococcus bohemicus sp. nov., Novel Macrococci From Human Clinical Material With Virulence Potential and Suspected Uptake of Foreign DNA by Natural Transformation.</title>
        <authorList>
            <person name="Maslanova I."/>
            <person name="Wertheimer Z."/>
            <person name="Sedlacek I."/>
            <person name="Svec P."/>
            <person name="Indrakova A."/>
            <person name="Kovarovic V."/>
            <person name="Schumann P."/>
            <person name="Sproer C."/>
            <person name="Kralova S."/>
            <person name="Sedo O."/>
            <person name="Kristofova L."/>
            <person name="Vrbovska V."/>
            <person name="Fuzik T."/>
            <person name="Petras P."/>
            <person name="Zdrahal Z."/>
            <person name="Ruzickova V."/>
            <person name="Doskar J."/>
            <person name="Pantucek R."/>
        </authorList>
    </citation>
    <scope>NUCLEOTIDE SEQUENCE [LARGE SCALE GENOMIC DNA]</scope>
    <source>
        <strain evidence="5 6">03/115</strain>
    </source>
</reference>
<organism evidence="5 6">
    <name type="scientific">Macrococcoides bohemicum</name>
    <dbReference type="NCBI Taxonomy" id="1903056"/>
    <lineage>
        <taxon>Bacteria</taxon>
        <taxon>Bacillati</taxon>
        <taxon>Bacillota</taxon>
        <taxon>Bacilli</taxon>
        <taxon>Bacillales</taxon>
        <taxon>Staphylococcaceae</taxon>
        <taxon>Macrococcoides</taxon>
    </lineage>
</organism>
<comment type="function">
    <text evidence="4">Required for polymorphic O-glycosylation of the serine-rich repeat protein in this bacteria. A stabilizing protein that is part of the accessory SecA2/SecY2 system specifically required to export serine-rich repeat cell wall proteins usually encoded upstream in the same operon. The GtfA-GtfB complex adds GlcNAc from UDP-GlcNAc to the substrate protein, attaching the first sugar residue. Stabilizes the glycosylation activity of GtfA. Has no N-acetylglucosaminyl transferase activity on its own.</text>
</comment>
<dbReference type="RefSeq" id="WP_111746888.1">
    <property type="nucleotide sequence ID" value="NZ_JBHSQY010000003.1"/>
</dbReference>
<dbReference type="NCBIfam" id="TIGR02919">
    <property type="entry name" value="accessory Sec system glycosylation chaperone GtfB"/>
    <property type="match status" value="1"/>
</dbReference>
<dbReference type="AlphaFoldDB" id="A0A328A3V6"/>
<dbReference type="GO" id="GO:0031647">
    <property type="term" value="P:regulation of protein stability"/>
    <property type="evidence" value="ECO:0007669"/>
    <property type="project" value="UniProtKB-UniRule"/>
</dbReference>
<keyword evidence="3 4" id="KW-0472">Membrane</keyword>
<dbReference type="UniPathway" id="UPA00378"/>
<dbReference type="InterPro" id="IPR014268">
    <property type="entry name" value="GtfB"/>
</dbReference>
<dbReference type="GO" id="GO:0005886">
    <property type="term" value="C:plasma membrane"/>
    <property type="evidence" value="ECO:0007669"/>
    <property type="project" value="UniProtKB-SubCell"/>
</dbReference>
<dbReference type="OrthoDB" id="2136618at2"/>
<protein>
    <recommendedName>
        <fullName evidence="4">UDP-N-acetylglucosamine--peptide N-acetylglucosaminyltransferase stabilizing protein GtfB</fullName>
    </recommendedName>
    <alternativeName>
        <fullName evidence="4">Glycosyltransferase stabilizing protein GtfB</fullName>
    </alternativeName>
</protein>
<comment type="subunit">
    <text evidence="4">Forms a heterotetramer with 2 subunits each of GtfA and GtfB. Part of the accessory SecA2/SecY2 protein translocation apparatus.</text>
</comment>
<gene>
    <name evidence="4 5" type="primary">gtfB</name>
    <name evidence="5" type="ORF">BHX94_11145</name>
</gene>
<comment type="similarity">
    <text evidence="4">Belongs to the GtfB family.</text>
</comment>
<sequence>MITLFEHFNTPARKLYSSLKIANMNLSTFVIEDDGFLPDEIITPYKLFSKYAPKKTDKPLYFNRVKIPKYWEIEGSNEQATINDNGKIRANIKYKKNYLSRIVQQVEWLNENGIIRSIDHYTKHGILFARTVNSEQGNPIFKTFFNQQNEIIIYENYITKSIMLYLDNREYIFNDKNEFTAFSLERLDFDTTDVVFNSLATPLLALINRKQSIKGYLFWQERIHQELPGNMQYILESDALESIKVIVPDEEEYNKIIALAANNVKSKIKRAGYLYRYHRKNTFSKNVLTVTNSDQFPHIEKIIQSSPSYTFNIIAITEMSSKLMDLGKYKNVRLFPSVDLKVARKIYENTDIYLDINQGNEILNAVRSAFDYDLLIMGYKETAHNPTFTGNELLISQSNPEELIRLLNLTKRDKEILLRQQKLQANEIEKEEFRAVFDKNS</sequence>
<evidence type="ECO:0000256" key="2">
    <source>
        <dbReference type="ARBA" id="ARBA00022475"/>
    </source>
</evidence>
<comment type="caution">
    <text evidence="5">The sequence shown here is derived from an EMBL/GenBank/DDBJ whole genome shotgun (WGS) entry which is preliminary data.</text>
</comment>
<evidence type="ECO:0000313" key="6">
    <source>
        <dbReference type="Proteomes" id="UP000249579"/>
    </source>
</evidence>
<accession>A0A328A3V6</accession>
<evidence type="ECO:0000256" key="3">
    <source>
        <dbReference type="ARBA" id="ARBA00023136"/>
    </source>
</evidence>
<evidence type="ECO:0000256" key="4">
    <source>
        <dbReference type="HAMAP-Rule" id="MF_01473"/>
    </source>
</evidence>
<keyword evidence="2 4" id="KW-1003">Cell membrane</keyword>
<evidence type="ECO:0000256" key="1">
    <source>
        <dbReference type="ARBA" id="ARBA00004922"/>
    </source>
</evidence>
<name>A0A328A3V6_9STAP</name>
<dbReference type="GO" id="GO:0017122">
    <property type="term" value="C:protein N-acetylglucosaminyltransferase complex"/>
    <property type="evidence" value="ECO:0007669"/>
    <property type="project" value="UniProtKB-UniRule"/>
</dbReference>
<proteinExistence type="inferred from homology"/>